<comment type="caution">
    <text evidence="1">The sequence shown here is derived from an EMBL/GenBank/DDBJ whole genome shotgun (WGS) entry which is preliminary data.</text>
</comment>
<evidence type="ECO:0000313" key="2">
    <source>
        <dbReference type="Proteomes" id="UP000618931"/>
    </source>
</evidence>
<keyword evidence="2" id="KW-1185">Reference proteome</keyword>
<evidence type="ECO:0000313" key="1">
    <source>
        <dbReference type="EMBL" id="MBF9221102.1"/>
    </source>
</evidence>
<sequence>MRHPQESPRAVGKEFKRSGYELTDTIAECIDTIRELSVATQDIEAKIEMIAWAGKAAQGKLQTHYLIAFASPNHTVH</sequence>
<proteinExistence type="predicted"/>
<name>A0ABS0I3D4_9BACT</name>
<dbReference type="Proteomes" id="UP000618931">
    <property type="component" value="Unassembled WGS sequence"/>
</dbReference>
<dbReference type="EMBL" id="JADQDM010000003">
    <property type="protein sequence ID" value="MBF9221102.1"/>
    <property type="molecule type" value="Genomic_DNA"/>
</dbReference>
<gene>
    <name evidence="1" type="ORF">I2H31_08300</name>
</gene>
<accession>A0ABS0I3D4</accession>
<protein>
    <submittedName>
        <fullName evidence="1">Uncharacterized protein</fullName>
    </submittedName>
</protein>
<dbReference type="RefSeq" id="WP_196292564.1">
    <property type="nucleotide sequence ID" value="NZ_JADQDM010000003.1"/>
</dbReference>
<organism evidence="1 2">
    <name type="scientific">Hymenobacter ruricola</name>
    <dbReference type="NCBI Taxonomy" id="2791023"/>
    <lineage>
        <taxon>Bacteria</taxon>
        <taxon>Pseudomonadati</taxon>
        <taxon>Bacteroidota</taxon>
        <taxon>Cytophagia</taxon>
        <taxon>Cytophagales</taxon>
        <taxon>Hymenobacteraceae</taxon>
        <taxon>Hymenobacter</taxon>
    </lineage>
</organism>
<reference evidence="1 2" key="1">
    <citation type="submission" date="2020-11" db="EMBL/GenBank/DDBJ databases">
        <authorList>
            <person name="Kim M.K."/>
        </authorList>
    </citation>
    <scope>NUCLEOTIDE SEQUENCE [LARGE SCALE GENOMIC DNA]</scope>
    <source>
        <strain evidence="1 2">BT662</strain>
    </source>
</reference>